<protein>
    <submittedName>
        <fullName evidence="1">HAD-IA family hydrolase</fullName>
    </submittedName>
</protein>
<dbReference type="InterPro" id="IPR041492">
    <property type="entry name" value="HAD_2"/>
</dbReference>
<dbReference type="Pfam" id="PF13419">
    <property type="entry name" value="HAD_2"/>
    <property type="match status" value="1"/>
</dbReference>
<name>A0A9D1UP41_9FIRM</name>
<dbReference type="PANTHER" id="PTHR43434">
    <property type="entry name" value="PHOSPHOGLYCOLATE PHOSPHATASE"/>
    <property type="match status" value="1"/>
</dbReference>
<dbReference type="EMBL" id="DXGA01000099">
    <property type="protein sequence ID" value="HIW93796.1"/>
    <property type="molecule type" value="Genomic_DNA"/>
</dbReference>
<dbReference type="SFLD" id="SFLDS00003">
    <property type="entry name" value="Haloacid_Dehalogenase"/>
    <property type="match status" value="1"/>
</dbReference>
<sequence length="219" mass="23611">MYPYDAAVFDLDGTLLNTLDDLADSTNYALSCYGYPRRTLEEVRRFVGNGVAKLIARAMPDGATEEETARCLAVFRAHYLTNMRNKTGPYPGILSLLDRLNEAGIPVAVVSNKFDDAVKSLCHHYFGDRVPVAIGESATVRKKPAPDSALAALDALHIPADRAVYIGDSDVDIQTAKAAGMDCISVTWGFRDADFLLANGAQRLVDTPEDLAKALGISG</sequence>
<dbReference type="PROSITE" id="PS01228">
    <property type="entry name" value="COF_1"/>
    <property type="match status" value="1"/>
</dbReference>
<dbReference type="InterPro" id="IPR023198">
    <property type="entry name" value="PGP-like_dom2"/>
</dbReference>
<dbReference type="GO" id="GO:0006281">
    <property type="term" value="P:DNA repair"/>
    <property type="evidence" value="ECO:0007669"/>
    <property type="project" value="TreeGrafter"/>
</dbReference>
<organism evidence="1 2">
    <name type="scientific">Candidatus Flavonifractor merdipullorum</name>
    <dbReference type="NCBI Taxonomy" id="2838590"/>
    <lineage>
        <taxon>Bacteria</taxon>
        <taxon>Bacillati</taxon>
        <taxon>Bacillota</taxon>
        <taxon>Clostridia</taxon>
        <taxon>Eubacteriales</taxon>
        <taxon>Oscillospiraceae</taxon>
        <taxon>Flavonifractor</taxon>
    </lineage>
</organism>
<dbReference type="Gene3D" id="1.10.150.240">
    <property type="entry name" value="Putative phosphatase, domain 2"/>
    <property type="match status" value="1"/>
</dbReference>
<gene>
    <name evidence="1" type="ORF">H9868_04560</name>
</gene>
<dbReference type="Proteomes" id="UP000824192">
    <property type="component" value="Unassembled WGS sequence"/>
</dbReference>
<dbReference type="NCBIfam" id="TIGR01509">
    <property type="entry name" value="HAD-SF-IA-v3"/>
    <property type="match status" value="1"/>
</dbReference>
<dbReference type="InterPro" id="IPR023214">
    <property type="entry name" value="HAD_sf"/>
</dbReference>
<dbReference type="NCBIfam" id="TIGR01549">
    <property type="entry name" value="HAD-SF-IA-v1"/>
    <property type="match status" value="1"/>
</dbReference>
<dbReference type="GO" id="GO:0008967">
    <property type="term" value="F:phosphoglycolate phosphatase activity"/>
    <property type="evidence" value="ECO:0007669"/>
    <property type="project" value="TreeGrafter"/>
</dbReference>
<dbReference type="InterPro" id="IPR050155">
    <property type="entry name" value="HAD-like_hydrolase_sf"/>
</dbReference>
<dbReference type="SFLD" id="SFLDG01129">
    <property type="entry name" value="C1.5:_HAD__Beta-PGM__Phosphata"/>
    <property type="match status" value="1"/>
</dbReference>
<evidence type="ECO:0000313" key="1">
    <source>
        <dbReference type="EMBL" id="HIW93796.1"/>
    </source>
</evidence>
<dbReference type="InterPro" id="IPR006439">
    <property type="entry name" value="HAD-SF_hydro_IA"/>
</dbReference>
<dbReference type="GO" id="GO:0005829">
    <property type="term" value="C:cytosol"/>
    <property type="evidence" value="ECO:0007669"/>
    <property type="project" value="TreeGrafter"/>
</dbReference>
<comment type="caution">
    <text evidence="1">The sequence shown here is derived from an EMBL/GenBank/DDBJ whole genome shotgun (WGS) entry which is preliminary data.</text>
</comment>
<dbReference type="SUPFAM" id="SSF56784">
    <property type="entry name" value="HAD-like"/>
    <property type="match status" value="1"/>
</dbReference>
<dbReference type="SFLD" id="SFLDG01135">
    <property type="entry name" value="C1.5.6:_HAD__Beta-PGM__Phospha"/>
    <property type="match status" value="1"/>
</dbReference>
<reference evidence="1" key="2">
    <citation type="submission" date="2021-04" db="EMBL/GenBank/DDBJ databases">
        <authorList>
            <person name="Gilroy R."/>
        </authorList>
    </citation>
    <scope>NUCLEOTIDE SEQUENCE</scope>
    <source>
        <strain evidence="1">ChiGjej6B6-1540</strain>
    </source>
</reference>
<keyword evidence="1" id="KW-0378">Hydrolase</keyword>
<proteinExistence type="predicted"/>
<dbReference type="AlphaFoldDB" id="A0A9D1UP41"/>
<reference evidence="1" key="1">
    <citation type="journal article" date="2021" name="PeerJ">
        <title>Extensive microbial diversity within the chicken gut microbiome revealed by metagenomics and culture.</title>
        <authorList>
            <person name="Gilroy R."/>
            <person name="Ravi A."/>
            <person name="Getino M."/>
            <person name="Pursley I."/>
            <person name="Horton D.L."/>
            <person name="Alikhan N.F."/>
            <person name="Baker D."/>
            <person name="Gharbi K."/>
            <person name="Hall N."/>
            <person name="Watson M."/>
            <person name="Adriaenssens E.M."/>
            <person name="Foster-Nyarko E."/>
            <person name="Jarju S."/>
            <person name="Secka A."/>
            <person name="Antonio M."/>
            <person name="Oren A."/>
            <person name="Chaudhuri R.R."/>
            <person name="La Ragione R."/>
            <person name="Hildebrand F."/>
            <person name="Pallen M.J."/>
        </authorList>
    </citation>
    <scope>NUCLEOTIDE SEQUENCE</scope>
    <source>
        <strain evidence="1">ChiGjej6B6-1540</strain>
    </source>
</reference>
<evidence type="ECO:0000313" key="2">
    <source>
        <dbReference type="Proteomes" id="UP000824192"/>
    </source>
</evidence>
<accession>A0A9D1UP41</accession>
<dbReference type="PANTHER" id="PTHR43434:SF1">
    <property type="entry name" value="PHOSPHOGLYCOLATE PHOSPHATASE"/>
    <property type="match status" value="1"/>
</dbReference>
<dbReference type="Gene3D" id="3.40.50.1000">
    <property type="entry name" value="HAD superfamily/HAD-like"/>
    <property type="match status" value="1"/>
</dbReference>
<dbReference type="InterPro" id="IPR036412">
    <property type="entry name" value="HAD-like_sf"/>
</dbReference>